<dbReference type="SUPFAM" id="SSF53383">
    <property type="entry name" value="PLP-dependent transferases"/>
    <property type="match status" value="2"/>
</dbReference>
<keyword evidence="3" id="KW-0663">Pyridoxal phosphate</keyword>
<accession>A0A8H7ZW70</accession>
<evidence type="ECO:0000256" key="1">
    <source>
        <dbReference type="ARBA" id="ARBA00001933"/>
    </source>
</evidence>
<feature type="domain" description="Aromatic amino acid beta-eliminating lyase/threonine aldolase" evidence="5">
    <location>
        <begin position="177"/>
        <end position="258"/>
    </location>
</feature>
<dbReference type="GO" id="GO:0005829">
    <property type="term" value="C:cytosol"/>
    <property type="evidence" value="ECO:0007669"/>
    <property type="project" value="TreeGrafter"/>
</dbReference>
<comment type="similarity">
    <text evidence="2">Belongs to the threonine aldolase family.</text>
</comment>
<evidence type="ECO:0000256" key="3">
    <source>
        <dbReference type="ARBA" id="ARBA00022898"/>
    </source>
</evidence>
<dbReference type="PANTHER" id="PTHR48097">
    <property type="entry name" value="L-THREONINE ALDOLASE-RELATED"/>
    <property type="match status" value="1"/>
</dbReference>
<sequence length="290" mass="31104">MAAALPATRARSAAAAAFRPPLPPPPLALRGAAPPHARTRAFAAAAAAAARGPPRLDFRSDTVTKPTGAMYRAIADAQVGDDVYGEDPTADALERNVARLCGHEAGLFCVSGTMTNQVRRGFRGPGGRRRGRARRPSPLRLVQGVPAFARRTCARRPREARLSAPRLTRGPPKRPVQIALRAHLTQPPHSVLCDQRAHVYRHEAGGISYHSQASVTAVSPRNGRYLTAEDVADNLLDDDVHHAPTRVVSLENTLNGTVSGSSCGKKKRKSDVTPPDAPPASRRQPTVRRR</sequence>
<dbReference type="GO" id="GO:0008732">
    <property type="term" value="F:L-allo-threonine aldolase activity"/>
    <property type="evidence" value="ECO:0007669"/>
    <property type="project" value="TreeGrafter"/>
</dbReference>
<dbReference type="InterPro" id="IPR015424">
    <property type="entry name" value="PyrdxlP-dep_Trfase"/>
</dbReference>
<dbReference type="InterPro" id="IPR001597">
    <property type="entry name" value="ArAA_b-elim_lyase/Thr_aldolase"/>
</dbReference>
<comment type="caution">
    <text evidence="6">The sequence shown here is derived from an EMBL/GenBank/DDBJ whole genome shotgun (WGS) entry which is preliminary data.</text>
</comment>
<evidence type="ECO:0000256" key="4">
    <source>
        <dbReference type="SAM" id="MobiDB-lite"/>
    </source>
</evidence>
<dbReference type="EMBL" id="JAEFCI010004868">
    <property type="protein sequence ID" value="KAG5460678.1"/>
    <property type="molecule type" value="Genomic_DNA"/>
</dbReference>
<dbReference type="Proteomes" id="UP000673691">
    <property type="component" value="Unassembled WGS sequence"/>
</dbReference>
<dbReference type="GO" id="GO:0016740">
    <property type="term" value="F:transferase activity"/>
    <property type="evidence" value="ECO:0007669"/>
    <property type="project" value="UniProtKB-KW"/>
</dbReference>
<dbReference type="GO" id="GO:0006545">
    <property type="term" value="P:glycine biosynthetic process"/>
    <property type="evidence" value="ECO:0007669"/>
    <property type="project" value="TreeGrafter"/>
</dbReference>
<dbReference type="GO" id="GO:0006567">
    <property type="term" value="P:L-threonine catabolic process"/>
    <property type="evidence" value="ECO:0007669"/>
    <property type="project" value="TreeGrafter"/>
</dbReference>
<keyword evidence="7" id="KW-1185">Reference proteome</keyword>
<comment type="cofactor">
    <cofactor evidence="1">
        <name>pyridoxal 5'-phosphate</name>
        <dbReference type="ChEBI" id="CHEBI:597326"/>
    </cofactor>
</comment>
<evidence type="ECO:0000313" key="6">
    <source>
        <dbReference type="EMBL" id="KAG5460678.1"/>
    </source>
</evidence>
<dbReference type="OrthoDB" id="10261951at2759"/>
<reference evidence="6 7" key="1">
    <citation type="journal article" name="Sci. Rep.">
        <title>Genome-scale phylogenetic analyses confirm Olpidium as the closest living zoosporic fungus to the non-flagellated, terrestrial fungi.</title>
        <authorList>
            <person name="Chang Y."/>
            <person name="Rochon D."/>
            <person name="Sekimoto S."/>
            <person name="Wang Y."/>
            <person name="Chovatia M."/>
            <person name="Sandor L."/>
            <person name="Salamov A."/>
            <person name="Grigoriev I.V."/>
            <person name="Stajich J.E."/>
            <person name="Spatafora J.W."/>
        </authorList>
    </citation>
    <scope>NUCLEOTIDE SEQUENCE [LARGE SCALE GENOMIC DNA]</scope>
    <source>
        <strain evidence="6">S191</strain>
    </source>
</reference>
<protein>
    <submittedName>
        <fullName evidence="6">Pyridoxal phosphate-dependent transferase</fullName>
    </submittedName>
</protein>
<dbReference type="Gene3D" id="3.40.640.10">
    <property type="entry name" value="Type I PLP-dependent aspartate aminotransferase-like (Major domain)"/>
    <property type="match status" value="2"/>
</dbReference>
<dbReference type="AlphaFoldDB" id="A0A8H7ZW70"/>
<dbReference type="PANTHER" id="PTHR48097:SF9">
    <property type="entry name" value="L-THREONINE ALDOLASE"/>
    <property type="match status" value="1"/>
</dbReference>
<dbReference type="InterPro" id="IPR015421">
    <property type="entry name" value="PyrdxlP-dep_Trfase_major"/>
</dbReference>
<feature type="region of interest" description="Disordered" evidence="4">
    <location>
        <begin position="256"/>
        <end position="290"/>
    </location>
</feature>
<evidence type="ECO:0000259" key="5">
    <source>
        <dbReference type="Pfam" id="PF01212"/>
    </source>
</evidence>
<keyword evidence="6" id="KW-0808">Transferase</keyword>
<organism evidence="6 7">
    <name type="scientific">Olpidium bornovanus</name>
    <dbReference type="NCBI Taxonomy" id="278681"/>
    <lineage>
        <taxon>Eukaryota</taxon>
        <taxon>Fungi</taxon>
        <taxon>Fungi incertae sedis</taxon>
        <taxon>Olpidiomycota</taxon>
        <taxon>Olpidiomycotina</taxon>
        <taxon>Olpidiomycetes</taxon>
        <taxon>Olpidiales</taxon>
        <taxon>Olpidiaceae</taxon>
        <taxon>Olpidium</taxon>
    </lineage>
</organism>
<evidence type="ECO:0000313" key="7">
    <source>
        <dbReference type="Proteomes" id="UP000673691"/>
    </source>
</evidence>
<feature type="domain" description="Aromatic amino acid beta-eliminating lyase/threonine aldolase" evidence="5">
    <location>
        <begin position="57"/>
        <end position="118"/>
    </location>
</feature>
<name>A0A8H7ZW70_9FUNG</name>
<proteinExistence type="inferred from homology"/>
<gene>
    <name evidence="6" type="ORF">BJ554DRAFT_7240</name>
</gene>
<dbReference type="Pfam" id="PF01212">
    <property type="entry name" value="Beta_elim_lyase"/>
    <property type="match status" value="2"/>
</dbReference>
<evidence type="ECO:0000256" key="2">
    <source>
        <dbReference type="ARBA" id="ARBA00006966"/>
    </source>
</evidence>